<organism evidence="2 3">
    <name type="scientific">Ditylenchus dipsaci</name>
    <dbReference type="NCBI Taxonomy" id="166011"/>
    <lineage>
        <taxon>Eukaryota</taxon>
        <taxon>Metazoa</taxon>
        <taxon>Ecdysozoa</taxon>
        <taxon>Nematoda</taxon>
        <taxon>Chromadorea</taxon>
        <taxon>Rhabditida</taxon>
        <taxon>Tylenchina</taxon>
        <taxon>Tylenchomorpha</taxon>
        <taxon>Sphaerularioidea</taxon>
        <taxon>Anguinidae</taxon>
        <taxon>Anguininae</taxon>
        <taxon>Ditylenchus</taxon>
    </lineage>
</organism>
<proteinExistence type="predicted"/>
<dbReference type="Proteomes" id="UP000887574">
    <property type="component" value="Unplaced"/>
</dbReference>
<evidence type="ECO:0000256" key="1">
    <source>
        <dbReference type="SAM" id="MobiDB-lite"/>
    </source>
</evidence>
<sequence length="356" mass="37776">MGTCGEGILDGRKVQCKAACAKVHVVPTPAIILSTCFNTAKSNSFGPRSLTCPGTVSLPSRSLTCPSTANPPRSLACSGIVNIGHRSLTCFGTVNLAPSLITSSIKSSCGENSPSCTERNVQSTSALLTIQKKNPVAIVEPVQSFGSALSSEIRCSSTTDIKVQAEEEPVLSSVSVASIPTSPGRMTYVNSVLQVDAGERSVPSKTVMSHYPGASCLETSSTISLRTAETSSYDRSSTSKSSKLWCEESSMWSRDSDVREKSELVGMLNVMLVPNNFGKKGSRSSRDQDLVIETPRESSSGDSVSLSPVKVKSRKLASDTNSARVRTRSRANSSHKPDNTVMGLFLSKDINNAHQT</sequence>
<protein>
    <submittedName>
        <fullName evidence="3">Uncharacterized protein</fullName>
    </submittedName>
</protein>
<dbReference type="WBParaSite" id="jg2445">
    <property type="protein sequence ID" value="jg2445"/>
    <property type="gene ID" value="jg2445"/>
</dbReference>
<name>A0A915DWM1_9BILA</name>
<keyword evidence="2" id="KW-1185">Reference proteome</keyword>
<feature type="compositionally biased region" description="Polar residues" evidence="1">
    <location>
        <begin position="318"/>
        <end position="334"/>
    </location>
</feature>
<evidence type="ECO:0000313" key="2">
    <source>
        <dbReference type="Proteomes" id="UP000887574"/>
    </source>
</evidence>
<accession>A0A915DWM1</accession>
<dbReference type="AlphaFoldDB" id="A0A915DWM1"/>
<feature type="compositionally biased region" description="Low complexity" evidence="1">
    <location>
        <begin position="298"/>
        <end position="307"/>
    </location>
</feature>
<evidence type="ECO:0000313" key="3">
    <source>
        <dbReference type="WBParaSite" id="jg2445"/>
    </source>
</evidence>
<feature type="region of interest" description="Disordered" evidence="1">
    <location>
        <begin position="275"/>
        <end position="356"/>
    </location>
</feature>
<reference evidence="3" key="1">
    <citation type="submission" date="2022-11" db="UniProtKB">
        <authorList>
            <consortium name="WormBaseParasite"/>
        </authorList>
    </citation>
    <scope>IDENTIFICATION</scope>
</reference>